<name>A0ABD0NWG9_CIRMR</name>
<dbReference type="PANTHER" id="PTHR15225:SF8">
    <property type="entry name" value="RNA-BINDING PROTEIN 43"/>
    <property type="match status" value="1"/>
</dbReference>
<dbReference type="Proteomes" id="UP001529510">
    <property type="component" value="Unassembled WGS sequence"/>
</dbReference>
<dbReference type="AlphaFoldDB" id="A0ABD0NWG9"/>
<dbReference type="EMBL" id="JAMKFB020000019">
    <property type="protein sequence ID" value="KAL0165610.1"/>
    <property type="molecule type" value="Genomic_DNA"/>
</dbReference>
<sequence length="61" mass="6896">MDVKGMVIEVNGLLDIYPTDKMIDKLTMHFLKPSNYGGEVLIVIYPTSKKGQAYVVFESEE</sequence>
<dbReference type="PANTHER" id="PTHR15225">
    <property type="entry name" value="INTERFERON-INDUCED PROTEIN 35/NMI N-MYC/STAT INTERACTING PROTEIN"/>
    <property type="match status" value="1"/>
</dbReference>
<protein>
    <recommendedName>
        <fullName evidence="1">NID domain-containing protein</fullName>
    </recommendedName>
</protein>
<keyword evidence="3" id="KW-1185">Reference proteome</keyword>
<comment type="caution">
    <text evidence="2">The sequence shown here is derived from an EMBL/GenBank/DDBJ whole genome shotgun (WGS) entry which is preliminary data.</text>
</comment>
<reference evidence="2 3" key="1">
    <citation type="submission" date="2024-05" db="EMBL/GenBank/DDBJ databases">
        <title>Genome sequencing and assembly of Indian major carp, Cirrhinus mrigala (Hamilton, 1822).</title>
        <authorList>
            <person name="Mohindra V."/>
            <person name="Chowdhury L.M."/>
            <person name="Lal K."/>
            <person name="Jena J.K."/>
        </authorList>
    </citation>
    <scope>NUCLEOTIDE SEQUENCE [LARGE SCALE GENOMIC DNA]</scope>
    <source>
        <strain evidence="2">CM1030</strain>
        <tissue evidence="2">Blood</tissue>
    </source>
</reference>
<evidence type="ECO:0000259" key="1">
    <source>
        <dbReference type="Pfam" id="PF07292"/>
    </source>
</evidence>
<gene>
    <name evidence="2" type="ORF">M9458_037454</name>
</gene>
<organism evidence="2 3">
    <name type="scientific">Cirrhinus mrigala</name>
    <name type="common">Mrigala</name>
    <dbReference type="NCBI Taxonomy" id="683832"/>
    <lineage>
        <taxon>Eukaryota</taxon>
        <taxon>Metazoa</taxon>
        <taxon>Chordata</taxon>
        <taxon>Craniata</taxon>
        <taxon>Vertebrata</taxon>
        <taxon>Euteleostomi</taxon>
        <taxon>Actinopterygii</taxon>
        <taxon>Neopterygii</taxon>
        <taxon>Teleostei</taxon>
        <taxon>Ostariophysi</taxon>
        <taxon>Cypriniformes</taxon>
        <taxon>Cyprinidae</taxon>
        <taxon>Labeoninae</taxon>
        <taxon>Labeonini</taxon>
        <taxon>Cirrhinus</taxon>
    </lineage>
</organism>
<feature type="non-terminal residue" evidence="2">
    <location>
        <position position="61"/>
    </location>
</feature>
<evidence type="ECO:0000313" key="3">
    <source>
        <dbReference type="Proteomes" id="UP001529510"/>
    </source>
</evidence>
<dbReference type="InterPro" id="IPR009909">
    <property type="entry name" value="Nmi/IFP35_dom"/>
</dbReference>
<proteinExistence type="predicted"/>
<evidence type="ECO:0000313" key="2">
    <source>
        <dbReference type="EMBL" id="KAL0165610.1"/>
    </source>
</evidence>
<dbReference type="Pfam" id="PF07292">
    <property type="entry name" value="NID"/>
    <property type="match status" value="1"/>
</dbReference>
<accession>A0ABD0NWG9</accession>
<feature type="domain" description="NID" evidence="1">
    <location>
        <begin position="5"/>
        <end position="40"/>
    </location>
</feature>